<evidence type="ECO:0000313" key="2">
    <source>
        <dbReference type="EMBL" id="KAJ8398603.1"/>
    </source>
</evidence>
<name>A0AAD7SA15_9TELE</name>
<dbReference type="Proteomes" id="UP001221898">
    <property type="component" value="Unassembled WGS sequence"/>
</dbReference>
<dbReference type="EMBL" id="JAINUG010000089">
    <property type="protein sequence ID" value="KAJ8398603.1"/>
    <property type="molecule type" value="Genomic_DNA"/>
</dbReference>
<evidence type="ECO:0000313" key="3">
    <source>
        <dbReference type="Proteomes" id="UP001221898"/>
    </source>
</evidence>
<accession>A0AAD7SA15</accession>
<feature type="region of interest" description="Disordered" evidence="1">
    <location>
        <begin position="1"/>
        <end position="59"/>
    </location>
</feature>
<reference evidence="2" key="1">
    <citation type="journal article" date="2023" name="Science">
        <title>Genome structures resolve the early diversification of teleost fishes.</title>
        <authorList>
            <person name="Parey E."/>
            <person name="Louis A."/>
            <person name="Montfort J."/>
            <person name="Bouchez O."/>
            <person name="Roques C."/>
            <person name="Iampietro C."/>
            <person name="Lluch J."/>
            <person name="Castinel A."/>
            <person name="Donnadieu C."/>
            <person name="Desvignes T."/>
            <person name="Floi Bucao C."/>
            <person name="Jouanno E."/>
            <person name="Wen M."/>
            <person name="Mejri S."/>
            <person name="Dirks R."/>
            <person name="Jansen H."/>
            <person name="Henkel C."/>
            <person name="Chen W.J."/>
            <person name="Zahm M."/>
            <person name="Cabau C."/>
            <person name="Klopp C."/>
            <person name="Thompson A.W."/>
            <person name="Robinson-Rechavi M."/>
            <person name="Braasch I."/>
            <person name="Lecointre G."/>
            <person name="Bobe J."/>
            <person name="Postlethwait J.H."/>
            <person name="Berthelot C."/>
            <person name="Roest Crollius H."/>
            <person name="Guiguen Y."/>
        </authorList>
    </citation>
    <scope>NUCLEOTIDE SEQUENCE</scope>
    <source>
        <strain evidence="2">NC1722</strain>
    </source>
</reference>
<comment type="caution">
    <text evidence="2">The sequence shown here is derived from an EMBL/GenBank/DDBJ whole genome shotgun (WGS) entry which is preliminary data.</text>
</comment>
<organism evidence="2 3">
    <name type="scientific">Aldrovandia affinis</name>
    <dbReference type="NCBI Taxonomy" id="143900"/>
    <lineage>
        <taxon>Eukaryota</taxon>
        <taxon>Metazoa</taxon>
        <taxon>Chordata</taxon>
        <taxon>Craniata</taxon>
        <taxon>Vertebrata</taxon>
        <taxon>Euteleostomi</taxon>
        <taxon>Actinopterygii</taxon>
        <taxon>Neopterygii</taxon>
        <taxon>Teleostei</taxon>
        <taxon>Notacanthiformes</taxon>
        <taxon>Halosauridae</taxon>
        <taxon>Aldrovandia</taxon>
    </lineage>
</organism>
<protein>
    <submittedName>
        <fullName evidence="2">Uncharacterized protein</fullName>
    </submittedName>
</protein>
<dbReference type="AlphaFoldDB" id="A0AAD7SA15"/>
<sequence>MPPAGEQWPPFLQLRSKRGDEGLRDPAANQRAASPPTTRSCSVAGGFLEKRLHPPPPCQSGTFLTHRVRTLNGELFACRGRCWNTSKNPDLNSRR</sequence>
<feature type="compositionally biased region" description="Polar residues" evidence="1">
    <location>
        <begin position="31"/>
        <end position="41"/>
    </location>
</feature>
<evidence type="ECO:0000256" key="1">
    <source>
        <dbReference type="SAM" id="MobiDB-lite"/>
    </source>
</evidence>
<gene>
    <name evidence="2" type="ORF">AAFF_G00421310</name>
</gene>
<keyword evidence="3" id="KW-1185">Reference proteome</keyword>
<proteinExistence type="predicted"/>